<dbReference type="PANTHER" id="PTHR24305:SF210">
    <property type="entry name" value="CYTOCHROME P450 MONOOXYGENASE ASQL-RELATED"/>
    <property type="match status" value="1"/>
</dbReference>
<keyword evidence="4" id="KW-0479">Metal-binding</keyword>
<name>A0ABR0LL41_9PEZI</name>
<keyword evidence="8" id="KW-1185">Reference proteome</keyword>
<evidence type="ECO:0000313" key="7">
    <source>
        <dbReference type="EMBL" id="KAK5193164.1"/>
    </source>
</evidence>
<dbReference type="Gene3D" id="1.10.630.10">
    <property type="entry name" value="Cytochrome P450"/>
    <property type="match status" value="1"/>
</dbReference>
<feature type="non-terminal residue" evidence="7">
    <location>
        <position position="231"/>
    </location>
</feature>
<protein>
    <recommendedName>
        <fullName evidence="9">Isotrichodermin C-15 hydroxylase</fullName>
    </recommendedName>
</protein>
<keyword evidence="6" id="KW-0812">Transmembrane</keyword>
<reference evidence="7 8" key="1">
    <citation type="submission" date="2023-08" db="EMBL/GenBank/DDBJ databases">
        <title>Black Yeasts Isolated from many extreme environments.</title>
        <authorList>
            <person name="Coleine C."/>
            <person name="Stajich J.E."/>
            <person name="Selbmann L."/>
        </authorList>
    </citation>
    <scope>NUCLEOTIDE SEQUENCE [LARGE SCALE GENOMIC DNA]</scope>
    <source>
        <strain evidence="7 8">CCFEE 536</strain>
    </source>
</reference>
<evidence type="ECO:0000256" key="3">
    <source>
        <dbReference type="ARBA" id="ARBA00022617"/>
    </source>
</evidence>
<evidence type="ECO:0000256" key="4">
    <source>
        <dbReference type="ARBA" id="ARBA00022723"/>
    </source>
</evidence>
<keyword evidence="6" id="KW-0472">Membrane</keyword>
<evidence type="ECO:0000256" key="6">
    <source>
        <dbReference type="SAM" id="Phobius"/>
    </source>
</evidence>
<evidence type="ECO:0000256" key="5">
    <source>
        <dbReference type="ARBA" id="ARBA00023004"/>
    </source>
</evidence>
<evidence type="ECO:0008006" key="9">
    <source>
        <dbReference type="Google" id="ProtNLM"/>
    </source>
</evidence>
<comment type="similarity">
    <text evidence="2">Belongs to the cytochrome P450 family.</text>
</comment>
<dbReference type="Pfam" id="PF00067">
    <property type="entry name" value="p450"/>
    <property type="match status" value="1"/>
</dbReference>
<dbReference type="PANTHER" id="PTHR24305">
    <property type="entry name" value="CYTOCHROME P450"/>
    <property type="match status" value="1"/>
</dbReference>
<dbReference type="EMBL" id="JAVRRA010017952">
    <property type="protein sequence ID" value="KAK5193164.1"/>
    <property type="molecule type" value="Genomic_DNA"/>
</dbReference>
<evidence type="ECO:0000313" key="8">
    <source>
        <dbReference type="Proteomes" id="UP001357485"/>
    </source>
</evidence>
<feature type="transmembrane region" description="Helical" evidence="6">
    <location>
        <begin position="20"/>
        <end position="45"/>
    </location>
</feature>
<keyword evidence="3" id="KW-0349">Heme</keyword>
<sequence length="231" mass="25942">MGLTMSDRASWLLHLDADNVLTLSGSILLLFLLYHVLPVIYNLYFHPLSKYPGPKALAATRLPLLRALAQGKSVSWTQALHKQYGPVVRISPDELSYTDAQAWKDIYGHRIAGKTANNKDRMFYGKAVNGVDSILLADEAAHSRGRRIFAHAFSDKALKEQEPLFKNYVNLLAAKLNQILKKDPQAKVDVVKYYNFTTFDIMGDLTFGEPLHLLEGSEYNAWVSMIFAGVK</sequence>
<organism evidence="7 8">
    <name type="scientific">Cryomyces antarcticus</name>
    <dbReference type="NCBI Taxonomy" id="329879"/>
    <lineage>
        <taxon>Eukaryota</taxon>
        <taxon>Fungi</taxon>
        <taxon>Dikarya</taxon>
        <taxon>Ascomycota</taxon>
        <taxon>Pezizomycotina</taxon>
        <taxon>Dothideomycetes</taxon>
        <taxon>Dothideomycetes incertae sedis</taxon>
        <taxon>Cryomyces</taxon>
    </lineage>
</organism>
<dbReference type="InterPro" id="IPR050121">
    <property type="entry name" value="Cytochrome_P450_monoxygenase"/>
</dbReference>
<keyword evidence="6" id="KW-1133">Transmembrane helix</keyword>
<evidence type="ECO:0000256" key="1">
    <source>
        <dbReference type="ARBA" id="ARBA00001971"/>
    </source>
</evidence>
<comment type="cofactor">
    <cofactor evidence="1">
        <name>heme</name>
        <dbReference type="ChEBI" id="CHEBI:30413"/>
    </cofactor>
</comment>
<accession>A0ABR0LL41</accession>
<keyword evidence="5" id="KW-0408">Iron</keyword>
<dbReference type="InterPro" id="IPR001128">
    <property type="entry name" value="Cyt_P450"/>
</dbReference>
<dbReference type="Proteomes" id="UP001357485">
    <property type="component" value="Unassembled WGS sequence"/>
</dbReference>
<dbReference type="SUPFAM" id="SSF48264">
    <property type="entry name" value="Cytochrome P450"/>
    <property type="match status" value="1"/>
</dbReference>
<evidence type="ECO:0000256" key="2">
    <source>
        <dbReference type="ARBA" id="ARBA00010617"/>
    </source>
</evidence>
<dbReference type="InterPro" id="IPR036396">
    <property type="entry name" value="Cyt_P450_sf"/>
</dbReference>
<gene>
    <name evidence="7" type="ORF">LTR16_007320</name>
</gene>
<proteinExistence type="inferred from homology"/>
<comment type="caution">
    <text evidence="7">The sequence shown here is derived from an EMBL/GenBank/DDBJ whole genome shotgun (WGS) entry which is preliminary data.</text>
</comment>